<reference evidence="7 8" key="1">
    <citation type="submission" date="2025-04" db="UniProtKB">
        <authorList>
            <consortium name="RefSeq"/>
        </authorList>
    </citation>
    <scope>IDENTIFICATION</scope>
    <source>
        <tissue evidence="7 8">Whole sample</tissue>
    </source>
</reference>
<keyword evidence="1" id="KW-0547">Nucleotide-binding</keyword>
<keyword evidence="3" id="KW-1133">Transmembrane helix</keyword>
<keyword evidence="2" id="KW-0175">Coiled coil</keyword>
<name>A0A8B8AJ30_CRAVI</name>
<keyword evidence="6" id="KW-1185">Reference proteome</keyword>
<dbReference type="PANTHER" id="PTHR32046">
    <property type="entry name" value="G DOMAIN-CONTAINING PROTEIN"/>
    <property type="match status" value="1"/>
</dbReference>
<dbReference type="InterPro" id="IPR030379">
    <property type="entry name" value="G_SEPTIN_dom"/>
</dbReference>
<feature type="domain" description="Fibronectin type-III" evidence="5">
    <location>
        <begin position="239"/>
        <end position="336"/>
    </location>
</feature>
<keyword evidence="3" id="KW-0472">Membrane</keyword>
<keyword evidence="1" id="KW-0342">GTP-binding</keyword>
<feature type="chain" id="PRO_5044665847" evidence="4">
    <location>
        <begin position="23"/>
        <end position="882"/>
    </location>
</feature>
<dbReference type="AlphaFoldDB" id="A0A8B8AJ30"/>
<sequence length="882" mass="100507">MRLTALSFILTCGLMSNFMVLGFEECHWSKLTVAEVSSCPKTRTDFEDRRKNKNCEALAIFQNCTLPPNFLYHCINNEFGNATVEVCGPSYIINGYCTEYNSFGARIQPNYELKCSTVTPPCDNRYNSTNSYQYPGCYTAVKKGQTRSTSIVTKTTSTPNLFSTTAFIHTSMQTRPNTQTSTTYYVVIGLLVAVLFAVGIIAVVCFKRKYGLEERSPAINEEEQIPMVKMTSSLTNDKDPGKPHALKIESNSIWISWEKPRSFSIENGDYFQVYFKINNAQAEWDLGKQKVEENNTIISGLLPNTKYIFQVQGKYGMDTKTGPDSDIIQTHRSCAVTFLNYCKKSTQTNPPIYLLPVEENARNETKKIRQLSLRKPFPDDLLHAVGATGSGKEITRQYDWKEKTIMLVGATGSGKSTLIDGFINYLLGVDFADPFRFRIVTLEKGEKKKDHNQAMSQTEWVTVYKIYPTEGSRVNYTINIIDTPGFGDAKGIDYDDIIRQQIHHLFSDDSGILYIDAMCFVSKAPDARLTAHQRYIFNKVMSMFGKDIEPNICTLISFADGAKPPVIASLQESKLPFGKTFKFNNSALFAENTRDADISLSQMFWETGTKSFEKFFEHINSLETKSLRQTKDVLKQREELKSIVNCIQPHITAGLSQLLELRKEKTILEKYKSEIKENENFQYTAMENVQKKVGVQPGCHVTNCSICNVTCHGNCHVSDDDKKRACCVMDEKTGLCKVCPLMCSWDKHKSSEYHITYVTFPVTVTYAERKKKFEAAQDKKLTLEQYIEELNDNTRALYEQIKTMMTEMKKCLSDLNEKALQNNPMSEVDYIDLLIETEIRENQPGALMRIKMLKNMKKRSFVTQDFAIFDQQMKEFCDAKDI</sequence>
<dbReference type="SUPFAM" id="SSF49265">
    <property type="entry name" value="Fibronectin type III"/>
    <property type="match status" value="1"/>
</dbReference>
<evidence type="ECO:0000313" key="7">
    <source>
        <dbReference type="RefSeq" id="XP_022291541.1"/>
    </source>
</evidence>
<dbReference type="GeneID" id="111102899"/>
<dbReference type="InterPro" id="IPR013783">
    <property type="entry name" value="Ig-like_fold"/>
</dbReference>
<dbReference type="SMART" id="SM00060">
    <property type="entry name" value="FN3"/>
    <property type="match status" value="1"/>
</dbReference>
<feature type="signal peptide" evidence="4">
    <location>
        <begin position="1"/>
        <end position="22"/>
    </location>
</feature>
<evidence type="ECO:0000313" key="9">
    <source>
        <dbReference type="RefSeq" id="XP_022291543.1"/>
    </source>
</evidence>
<protein>
    <submittedName>
        <fullName evidence="7 8">Uncharacterized protein LOC111102899</fullName>
    </submittedName>
</protein>
<dbReference type="InterPro" id="IPR027417">
    <property type="entry name" value="P-loop_NTPase"/>
</dbReference>
<feature type="transmembrane region" description="Helical" evidence="3">
    <location>
        <begin position="184"/>
        <end position="206"/>
    </location>
</feature>
<feature type="coiled-coil region" evidence="2">
    <location>
        <begin position="773"/>
        <end position="807"/>
    </location>
</feature>
<accession>A0A8B8AJ30</accession>
<dbReference type="RefSeq" id="XP_022291542.1">
    <property type="nucleotide sequence ID" value="XM_022435834.1"/>
</dbReference>
<proteinExistence type="inferred from homology"/>
<evidence type="ECO:0000256" key="3">
    <source>
        <dbReference type="SAM" id="Phobius"/>
    </source>
</evidence>
<dbReference type="Pfam" id="PF00735">
    <property type="entry name" value="Septin"/>
    <property type="match status" value="1"/>
</dbReference>
<evidence type="ECO:0000313" key="6">
    <source>
        <dbReference type="Proteomes" id="UP000694844"/>
    </source>
</evidence>
<dbReference type="RefSeq" id="XP_022291543.1">
    <property type="nucleotide sequence ID" value="XM_022435835.1"/>
</dbReference>
<dbReference type="InterPro" id="IPR036116">
    <property type="entry name" value="FN3_sf"/>
</dbReference>
<dbReference type="Proteomes" id="UP000694844">
    <property type="component" value="Chromosome 7"/>
</dbReference>
<keyword evidence="4" id="KW-0732">Signal</keyword>
<dbReference type="CDD" id="cd00063">
    <property type="entry name" value="FN3"/>
    <property type="match status" value="1"/>
</dbReference>
<dbReference type="PANTHER" id="PTHR32046:SF14">
    <property type="match status" value="1"/>
</dbReference>
<evidence type="ECO:0000259" key="5">
    <source>
        <dbReference type="PROSITE" id="PS50853"/>
    </source>
</evidence>
<evidence type="ECO:0000256" key="2">
    <source>
        <dbReference type="SAM" id="Coils"/>
    </source>
</evidence>
<dbReference type="OrthoDB" id="8954335at2759"/>
<keyword evidence="3" id="KW-0812">Transmembrane</keyword>
<dbReference type="SUPFAM" id="SSF52540">
    <property type="entry name" value="P-loop containing nucleoside triphosphate hydrolases"/>
    <property type="match status" value="1"/>
</dbReference>
<dbReference type="Gene3D" id="2.60.40.10">
    <property type="entry name" value="Immunoglobulins"/>
    <property type="match status" value="1"/>
</dbReference>
<evidence type="ECO:0000313" key="8">
    <source>
        <dbReference type="RefSeq" id="XP_022291542.1"/>
    </source>
</evidence>
<organism evidence="6 8">
    <name type="scientific">Crassostrea virginica</name>
    <name type="common">Eastern oyster</name>
    <dbReference type="NCBI Taxonomy" id="6565"/>
    <lineage>
        <taxon>Eukaryota</taxon>
        <taxon>Metazoa</taxon>
        <taxon>Spiralia</taxon>
        <taxon>Lophotrochozoa</taxon>
        <taxon>Mollusca</taxon>
        <taxon>Bivalvia</taxon>
        <taxon>Autobranchia</taxon>
        <taxon>Pteriomorphia</taxon>
        <taxon>Ostreida</taxon>
        <taxon>Ostreoidea</taxon>
        <taxon>Ostreidae</taxon>
        <taxon>Crassostrea</taxon>
    </lineage>
</organism>
<dbReference type="KEGG" id="cvn:111102899"/>
<dbReference type="InterPro" id="IPR003961">
    <property type="entry name" value="FN3_dom"/>
</dbReference>
<comment type="similarity">
    <text evidence="1">Belongs to the TRAFAC class TrmE-Era-EngA-EngB-Septin-like GTPase superfamily. Septin GTPase family.</text>
</comment>
<evidence type="ECO:0000256" key="4">
    <source>
        <dbReference type="SAM" id="SignalP"/>
    </source>
</evidence>
<dbReference type="Pfam" id="PF00041">
    <property type="entry name" value="fn3"/>
    <property type="match status" value="1"/>
</dbReference>
<gene>
    <name evidence="7 8 9" type="primary">LOC111102899</name>
</gene>
<dbReference type="PROSITE" id="PS50853">
    <property type="entry name" value="FN3"/>
    <property type="match status" value="1"/>
</dbReference>
<evidence type="ECO:0000256" key="1">
    <source>
        <dbReference type="RuleBase" id="RU004560"/>
    </source>
</evidence>
<dbReference type="Gene3D" id="3.40.50.300">
    <property type="entry name" value="P-loop containing nucleotide triphosphate hydrolases"/>
    <property type="match status" value="1"/>
</dbReference>
<dbReference type="GO" id="GO:0005525">
    <property type="term" value="F:GTP binding"/>
    <property type="evidence" value="ECO:0007669"/>
    <property type="project" value="UniProtKB-KW"/>
</dbReference>
<dbReference type="RefSeq" id="XP_022291541.1">
    <property type="nucleotide sequence ID" value="XM_022435833.1"/>
</dbReference>